<evidence type="ECO:0000313" key="6">
    <source>
        <dbReference type="Proteomes" id="UP000813462"/>
    </source>
</evidence>
<evidence type="ECO:0000259" key="4">
    <source>
        <dbReference type="Pfam" id="PF25575"/>
    </source>
</evidence>
<dbReference type="InterPro" id="IPR051616">
    <property type="entry name" value="Cul2-RING_E3_ligase_SR"/>
</dbReference>
<feature type="repeat" description="ANK" evidence="1">
    <location>
        <begin position="280"/>
        <end position="312"/>
    </location>
</feature>
<dbReference type="PROSITE" id="PS50088">
    <property type="entry name" value="ANK_REPEAT"/>
    <property type="match status" value="5"/>
</dbReference>
<dbReference type="Pfam" id="PF07939">
    <property type="entry name" value="DUF1685"/>
    <property type="match status" value="1"/>
</dbReference>
<dbReference type="Pfam" id="PF25575">
    <property type="entry name" value="TPR_BSK1_C"/>
    <property type="match status" value="1"/>
</dbReference>
<feature type="region of interest" description="Disordered" evidence="3">
    <location>
        <begin position="456"/>
        <end position="499"/>
    </location>
</feature>
<name>A0A978VWS1_ZIZJJ</name>
<feature type="region of interest" description="Disordered" evidence="3">
    <location>
        <begin position="1"/>
        <end position="54"/>
    </location>
</feature>
<dbReference type="InterPro" id="IPR019734">
    <property type="entry name" value="TPR_rpt"/>
</dbReference>
<feature type="repeat" description="TPR" evidence="2">
    <location>
        <begin position="493"/>
        <end position="526"/>
    </location>
</feature>
<dbReference type="InterPro" id="IPR036770">
    <property type="entry name" value="Ankyrin_rpt-contain_sf"/>
</dbReference>
<reference evidence="5" key="1">
    <citation type="journal article" date="2021" name="Front. Plant Sci.">
        <title>Chromosome-Scale Genome Assembly for Chinese Sour Jujube and Insights Into Its Genome Evolution and Domestication Signature.</title>
        <authorList>
            <person name="Shen L.-Y."/>
            <person name="Luo H."/>
            <person name="Wang X.-L."/>
            <person name="Wang X.-M."/>
            <person name="Qiu X.-J."/>
            <person name="Liu H."/>
            <person name="Zhou S.-S."/>
            <person name="Jia K.-H."/>
            <person name="Nie S."/>
            <person name="Bao Y.-T."/>
            <person name="Zhang R.-G."/>
            <person name="Yun Q.-Z."/>
            <person name="Chai Y.-H."/>
            <person name="Lu J.-Y."/>
            <person name="Li Y."/>
            <person name="Zhao S.-W."/>
            <person name="Mao J.-F."/>
            <person name="Jia S.-G."/>
            <person name="Mao Y.-M."/>
        </authorList>
    </citation>
    <scope>NUCLEOTIDE SEQUENCE</scope>
    <source>
        <strain evidence="5">AT0</strain>
        <tissue evidence="5">Leaf</tissue>
    </source>
</reference>
<evidence type="ECO:0000313" key="5">
    <source>
        <dbReference type="EMBL" id="KAH7543266.1"/>
    </source>
</evidence>
<protein>
    <recommendedName>
        <fullName evidence="4">Serine/threonine-protein kinase BSK1-like TPR repeats domain-containing protein</fullName>
    </recommendedName>
</protein>
<dbReference type="AlphaFoldDB" id="A0A978VWS1"/>
<dbReference type="InterPro" id="IPR011990">
    <property type="entry name" value="TPR-like_helical_dom_sf"/>
</dbReference>
<organism evidence="5 6">
    <name type="scientific">Ziziphus jujuba var. spinosa</name>
    <dbReference type="NCBI Taxonomy" id="714518"/>
    <lineage>
        <taxon>Eukaryota</taxon>
        <taxon>Viridiplantae</taxon>
        <taxon>Streptophyta</taxon>
        <taxon>Embryophyta</taxon>
        <taxon>Tracheophyta</taxon>
        <taxon>Spermatophyta</taxon>
        <taxon>Magnoliopsida</taxon>
        <taxon>eudicotyledons</taxon>
        <taxon>Gunneridae</taxon>
        <taxon>Pentapetalae</taxon>
        <taxon>rosids</taxon>
        <taxon>fabids</taxon>
        <taxon>Rosales</taxon>
        <taxon>Rhamnaceae</taxon>
        <taxon>Paliureae</taxon>
        <taxon>Ziziphus</taxon>
    </lineage>
</organism>
<dbReference type="Gene3D" id="1.25.40.10">
    <property type="entry name" value="Tetratricopeptide repeat domain"/>
    <property type="match status" value="1"/>
</dbReference>
<dbReference type="Pfam" id="PF00023">
    <property type="entry name" value="Ank"/>
    <property type="match status" value="1"/>
</dbReference>
<keyword evidence="2" id="KW-0802">TPR repeat</keyword>
<feature type="compositionally biased region" description="Low complexity" evidence="3">
    <location>
        <begin position="140"/>
        <end position="156"/>
    </location>
</feature>
<dbReference type="SUPFAM" id="SSF48403">
    <property type="entry name" value="Ankyrin repeat"/>
    <property type="match status" value="1"/>
</dbReference>
<dbReference type="PANTHER" id="PTHR46224">
    <property type="entry name" value="ANKYRIN REPEAT FAMILY PROTEIN"/>
    <property type="match status" value="1"/>
</dbReference>
<dbReference type="PANTHER" id="PTHR46224:SF6">
    <property type="entry name" value="ANKYRIN REPEAT FAMILY PROTEIN"/>
    <property type="match status" value="1"/>
</dbReference>
<dbReference type="PRINTS" id="PR01415">
    <property type="entry name" value="ANKYRIN"/>
</dbReference>
<dbReference type="PROSITE" id="PS50005">
    <property type="entry name" value="TPR"/>
    <property type="match status" value="1"/>
</dbReference>
<keyword evidence="1" id="KW-0040">ANK repeat</keyword>
<dbReference type="InterPro" id="IPR058209">
    <property type="entry name" value="TPR_BSK1_C"/>
</dbReference>
<dbReference type="SMART" id="SM00028">
    <property type="entry name" value="TPR"/>
    <property type="match status" value="3"/>
</dbReference>
<dbReference type="SUPFAM" id="SSF48452">
    <property type="entry name" value="TPR-like"/>
    <property type="match status" value="1"/>
</dbReference>
<dbReference type="InterPro" id="IPR002110">
    <property type="entry name" value="Ankyrin_rpt"/>
</dbReference>
<feature type="repeat" description="ANK" evidence="1">
    <location>
        <begin position="345"/>
        <end position="377"/>
    </location>
</feature>
<proteinExistence type="predicted"/>
<feature type="repeat" description="ANK" evidence="1">
    <location>
        <begin position="312"/>
        <end position="344"/>
    </location>
</feature>
<dbReference type="InterPro" id="IPR012881">
    <property type="entry name" value="DUF1685"/>
</dbReference>
<dbReference type="PROSITE" id="PS50297">
    <property type="entry name" value="ANK_REP_REGION"/>
    <property type="match status" value="4"/>
</dbReference>
<dbReference type="SMART" id="SM00248">
    <property type="entry name" value="ANK"/>
    <property type="match status" value="7"/>
</dbReference>
<feature type="region of interest" description="Disordered" evidence="3">
    <location>
        <begin position="132"/>
        <end position="159"/>
    </location>
</feature>
<accession>A0A978VWS1</accession>
<feature type="repeat" description="ANK" evidence="1">
    <location>
        <begin position="247"/>
        <end position="279"/>
    </location>
</feature>
<feature type="repeat" description="ANK" evidence="1">
    <location>
        <begin position="377"/>
        <end position="409"/>
    </location>
</feature>
<comment type="caution">
    <text evidence="5">The sequence shown here is derived from an EMBL/GenBank/DDBJ whole genome shotgun (WGS) entry which is preliminary data.</text>
</comment>
<dbReference type="EMBL" id="JAEACU010000002">
    <property type="protein sequence ID" value="KAH7543266.1"/>
    <property type="molecule type" value="Genomic_DNA"/>
</dbReference>
<gene>
    <name evidence="5" type="ORF">FEM48_Zijuj02G0166200</name>
</gene>
<sequence>MTEMERRHDPQVQEKEVSLSSQSSSNLDSEEELQHMPLAPPRLKSHKRLSKQLSMCETPRDIAWERRRRQILRQERRKRGISDSDDLTDEDLHELKGCIELGFGFNEEDGQRLCSTLPALDLYFAVNRQISPSPVSTPQSRKSTSSLGERSSSFESPKSESESWKICSPVRQKVQQFLNAACTGNLNLLKKLAGQLDEGKGLAKTIADIKDANKRGALHFAAREGKTEVCKYLLEELKLDVDTKDEDGETPVLHAARQGHTGTAKFLVEHGADPNIPSELGATALHHAAGIGDIELLRYLISKGVDVDSQSDAGTPLIWAAGHVQQDSVKVLLEHRANPNAETEDGITPLLSSVAAGSLACLELLIQAGAKVNVNAGGATPLHIAADSGTVEIINCLLNAGADPNVTDEDGMKPILVAAARGNRGAVEILLPLTSKDESIPKWTVDGIIEYMQSEASKQQEGTRNLKEGNASKDCTVPKQDLPEVTPEAKKKAAEAKSRGDDAFKQKDYHMAINAYTQAIDFDPTDATLLSNRSLCWIRLGQAEHALADAKACRALRPDWAKACYREGAALRLLQACSKKFDEAANSFYEGVKLSPENKELVDAFREAVEAGRKFHGTDKEKSKSAS</sequence>
<dbReference type="Gene3D" id="1.25.40.20">
    <property type="entry name" value="Ankyrin repeat-containing domain"/>
    <property type="match status" value="3"/>
</dbReference>
<feature type="compositionally biased region" description="Basic and acidic residues" evidence="3">
    <location>
        <begin position="1"/>
        <end position="17"/>
    </location>
</feature>
<dbReference type="Proteomes" id="UP000813462">
    <property type="component" value="Unassembled WGS sequence"/>
</dbReference>
<feature type="compositionally biased region" description="Low complexity" evidence="3">
    <location>
        <begin position="18"/>
        <end position="27"/>
    </location>
</feature>
<evidence type="ECO:0000256" key="1">
    <source>
        <dbReference type="PROSITE-ProRule" id="PRU00023"/>
    </source>
</evidence>
<dbReference type="Pfam" id="PF12796">
    <property type="entry name" value="Ank_2"/>
    <property type="match status" value="2"/>
</dbReference>
<evidence type="ECO:0000256" key="3">
    <source>
        <dbReference type="SAM" id="MobiDB-lite"/>
    </source>
</evidence>
<feature type="compositionally biased region" description="Basic and acidic residues" evidence="3">
    <location>
        <begin position="487"/>
        <end position="499"/>
    </location>
</feature>
<evidence type="ECO:0000256" key="2">
    <source>
        <dbReference type="PROSITE-ProRule" id="PRU00339"/>
    </source>
</evidence>
<feature type="domain" description="Serine/threonine-protein kinase BSK1-like TPR repeats" evidence="4">
    <location>
        <begin position="490"/>
        <end position="565"/>
    </location>
</feature>